<sequence>MAESPPSPPSGSMEAEFSTVIGGFHDGNLQDLLDSRFIGDRLDRNRSLQMHSSLIRRLRLEKELEGHLGCVNAISWNSKGSLLISGSDDTRINLWSYPGQKLLHSIETGHSANIFCTKFLPETSDELVASGAGDAEVRIFNLSRLSGLEADGNTITPSALFQCHTRRVKKLAVEVGNPNVIWSASEDGTLRQHDLREGNSCPPAGSSRQECRNVLLDLRSGYKRSLADPPKGVLVLKSCDISSTKPHLILVGGSDAFARVYDRRMLPPLTSSRMRTAPPPCVNYFCPMHLSENSQSSLHLTHVTFSPNGEEVLLSYSGEHVYLFDLDPVSGTEMKYGPDDASNLMKSASTPNGSGWQPAPRKRPCIPSVLKLLEYGDSLLRESTIADYCHGIEACNEILYGYNLDIDPSTRFECLCKRASLLLKRKWMNDVHIAIRDCQNARKIDSSSIAPLMFISAALSQLEKHKEALEFALAAHCLAPTDSNIESLLQKLRKDVATAEAAKNSKVNNGSPRSNTRGARVLSLGDILYRAEPNRDAPRDVQRLEREESDYVEEMEVDFEASTSGDEWRDADSNMMHGRVSLVIQTRGESPRESSSTNGPNGSASSPEADMISYMPEAAVDMKQRYVGHCNMGTDIKQASFLGQRGDYIASGSDDGRWFIWEKRTGRLVKMLLGDEAVVNCVQCHPFDCAVATSGIDNTIKIWTPTAPAPSMAEPAGQGTSVYDAIDSNQRRLTSNREIILPFEILERFRMHQLAEGNLQPFECAQS</sequence>
<organism evidence="1 2">
    <name type="scientific">Melastoma candidum</name>
    <dbReference type="NCBI Taxonomy" id="119954"/>
    <lineage>
        <taxon>Eukaryota</taxon>
        <taxon>Viridiplantae</taxon>
        <taxon>Streptophyta</taxon>
        <taxon>Embryophyta</taxon>
        <taxon>Tracheophyta</taxon>
        <taxon>Spermatophyta</taxon>
        <taxon>Magnoliopsida</taxon>
        <taxon>eudicotyledons</taxon>
        <taxon>Gunneridae</taxon>
        <taxon>Pentapetalae</taxon>
        <taxon>rosids</taxon>
        <taxon>malvids</taxon>
        <taxon>Myrtales</taxon>
        <taxon>Melastomataceae</taxon>
        <taxon>Melastomatoideae</taxon>
        <taxon>Melastomateae</taxon>
        <taxon>Melastoma</taxon>
    </lineage>
</organism>
<name>A0ACB9NUJ5_9MYRT</name>
<dbReference type="Proteomes" id="UP001057402">
    <property type="component" value="Chromosome 7"/>
</dbReference>
<gene>
    <name evidence="1" type="ORF">MLD38_024664</name>
</gene>
<dbReference type="EMBL" id="CM042886">
    <property type="protein sequence ID" value="KAI4339756.1"/>
    <property type="molecule type" value="Genomic_DNA"/>
</dbReference>
<evidence type="ECO:0000313" key="2">
    <source>
        <dbReference type="Proteomes" id="UP001057402"/>
    </source>
</evidence>
<proteinExistence type="predicted"/>
<comment type="caution">
    <text evidence="1">The sequence shown here is derived from an EMBL/GenBank/DDBJ whole genome shotgun (WGS) entry which is preliminary data.</text>
</comment>
<accession>A0ACB9NUJ5</accession>
<evidence type="ECO:0000313" key="1">
    <source>
        <dbReference type="EMBL" id="KAI4339756.1"/>
    </source>
</evidence>
<reference evidence="2" key="1">
    <citation type="journal article" date="2023" name="Front. Plant Sci.">
        <title>Chromosomal-level genome assembly of Melastoma candidum provides insights into trichome evolution.</title>
        <authorList>
            <person name="Zhong Y."/>
            <person name="Wu W."/>
            <person name="Sun C."/>
            <person name="Zou P."/>
            <person name="Liu Y."/>
            <person name="Dai S."/>
            <person name="Zhou R."/>
        </authorList>
    </citation>
    <scope>NUCLEOTIDE SEQUENCE [LARGE SCALE GENOMIC DNA]</scope>
</reference>
<protein>
    <submittedName>
        <fullName evidence="1">Uncharacterized protein</fullName>
    </submittedName>
</protein>
<keyword evidence="2" id="KW-1185">Reference proteome</keyword>